<accession>A0ABR1MLI9</accession>
<name>A0ABR1MLI9_9PEZI</name>
<keyword evidence="2" id="KW-1185">Reference proteome</keyword>
<comment type="caution">
    <text evidence="1">The sequence shown here is derived from an EMBL/GenBank/DDBJ whole genome shotgun (WGS) entry which is preliminary data.</text>
</comment>
<evidence type="ECO:0000313" key="2">
    <source>
        <dbReference type="Proteomes" id="UP001365128"/>
    </source>
</evidence>
<protein>
    <submittedName>
        <fullName evidence="1">Uncharacterized protein</fullName>
    </submittedName>
</protein>
<proteinExistence type="predicted"/>
<evidence type="ECO:0000313" key="1">
    <source>
        <dbReference type="EMBL" id="KAK7552630.1"/>
    </source>
</evidence>
<gene>
    <name evidence="1" type="ORF">IWX46DRAFT_350470</name>
</gene>
<dbReference type="EMBL" id="JBBPDW010000005">
    <property type="protein sequence ID" value="KAK7552630.1"/>
    <property type="molecule type" value="Genomic_DNA"/>
</dbReference>
<dbReference type="Proteomes" id="UP001365128">
    <property type="component" value="Unassembled WGS sequence"/>
</dbReference>
<reference evidence="1 2" key="1">
    <citation type="submission" date="2024-04" db="EMBL/GenBank/DDBJ databases">
        <title>Phyllosticta paracitricarpa is synonymous to the EU quarantine fungus P. citricarpa based on phylogenomic analyses.</title>
        <authorList>
            <consortium name="Lawrence Berkeley National Laboratory"/>
            <person name="Van Ingen-Buijs V.A."/>
            <person name="Van Westerhoven A.C."/>
            <person name="Haridas S."/>
            <person name="Skiadas P."/>
            <person name="Martin F."/>
            <person name="Groenewald J.Z."/>
            <person name="Crous P.W."/>
            <person name="Seidl M.F."/>
        </authorList>
    </citation>
    <scope>NUCLEOTIDE SEQUENCE [LARGE SCALE GENOMIC DNA]</scope>
    <source>
        <strain evidence="1 2">CBS 122670</strain>
    </source>
</reference>
<organism evidence="1 2">
    <name type="scientific">Phyllosticta citricarpa</name>
    <dbReference type="NCBI Taxonomy" id="55181"/>
    <lineage>
        <taxon>Eukaryota</taxon>
        <taxon>Fungi</taxon>
        <taxon>Dikarya</taxon>
        <taxon>Ascomycota</taxon>
        <taxon>Pezizomycotina</taxon>
        <taxon>Dothideomycetes</taxon>
        <taxon>Dothideomycetes incertae sedis</taxon>
        <taxon>Botryosphaeriales</taxon>
        <taxon>Phyllostictaceae</taxon>
        <taxon>Phyllosticta</taxon>
    </lineage>
</organism>
<sequence length="195" mass="21692">MMGRCREDVFGGCLSREVVEGGGVSFKFRWRLRSGAGVAVWREAGEDERPNHGATRCSAYRSLGQISQCALSSSTAALGFFFYFSLFSPRQLFKFRATFAVAVAHQFVSFMLETRLAGIAVKNSHDTHWLAVPRRLPRNASCMLDTLNNFYQPPMAATFDSARVHPNRAPVLSFSRLRHSHSGPPFPSSSKPKSN</sequence>